<dbReference type="AlphaFoldDB" id="A0A0F8W4M4"/>
<dbReference type="PANTHER" id="PTHR42736:SF1">
    <property type="entry name" value="PROTEIN-GLUTAMINE GAMMA-GLUTAMYLTRANSFERASE"/>
    <property type="match status" value="1"/>
</dbReference>
<feature type="transmembrane region" description="Helical" evidence="1">
    <location>
        <begin position="25"/>
        <end position="57"/>
    </location>
</feature>
<dbReference type="InterPro" id="IPR021878">
    <property type="entry name" value="TgpA_N"/>
</dbReference>
<dbReference type="EMBL" id="LAZR01067394">
    <property type="protein sequence ID" value="KKK51672.1"/>
    <property type="molecule type" value="Genomic_DNA"/>
</dbReference>
<sequence>MPLSSYTPADILLTERRRLEKPLLLLIWLGTASFSLAEGNLFYLISCTLGVAVNWMAVHQNKELYVRRLFVNIGVTASLIIILVEHYTSDQMLVITIGHFMVLIQLLKLFERKRSRDYVQLLTLNMLLMVSTALITPAMWFAPVLVLYLMLACYVAMVFTLKRGLDTAAKVTLRSETGPLSPRQVAWNVVRDWPGKAIRRMVPRILVPSLLIATLAFLIVPRAENYMMATSGRYFSSAGLAPSIRLGEPRELYLSDRMIMRVQVNRDARRRE</sequence>
<keyword evidence="1" id="KW-1133">Transmembrane helix</keyword>
<evidence type="ECO:0000259" key="2">
    <source>
        <dbReference type="Pfam" id="PF11992"/>
    </source>
</evidence>
<dbReference type="Pfam" id="PF11992">
    <property type="entry name" value="TgpA_N"/>
    <property type="match status" value="1"/>
</dbReference>
<comment type="caution">
    <text evidence="3">The sequence shown here is derived from an EMBL/GenBank/DDBJ whole genome shotgun (WGS) entry which is preliminary data.</text>
</comment>
<organism evidence="3">
    <name type="scientific">marine sediment metagenome</name>
    <dbReference type="NCBI Taxonomy" id="412755"/>
    <lineage>
        <taxon>unclassified sequences</taxon>
        <taxon>metagenomes</taxon>
        <taxon>ecological metagenomes</taxon>
    </lineage>
</organism>
<feature type="non-terminal residue" evidence="3">
    <location>
        <position position="272"/>
    </location>
</feature>
<accession>A0A0F8W4M4</accession>
<feature type="transmembrane region" description="Helical" evidence="1">
    <location>
        <begin position="146"/>
        <end position="165"/>
    </location>
</feature>
<name>A0A0F8W4M4_9ZZZZ</name>
<feature type="transmembrane region" description="Helical" evidence="1">
    <location>
        <begin position="93"/>
        <end position="110"/>
    </location>
</feature>
<evidence type="ECO:0000256" key="1">
    <source>
        <dbReference type="SAM" id="Phobius"/>
    </source>
</evidence>
<gene>
    <name evidence="3" type="ORF">LCGC14_3112620</name>
</gene>
<dbReference type="InterPro" id="IPR052901">
    <property type="entry name" value="Bact_TGase-like"/>
</dbReference>
<feature type="domain" description="Protein-glutamine gamma-glutamyltransferase TgpA N-terminal" evidence="2">
    <location>
        <begin position="27"/>
        <end position="266"/>
    </location>
</feature>
<evidence type="ECO:0000313" key="3">
    <source>
        <dbReference type="EMBL" id="KKK51672.1"/>
    </source>
</evidence>
<protein>
    <recommendedName>
        <fullName evidence="2">Protein-glutamine gamma-glutamyltransferase TgpA N-terminal domain-containing protein</fullName>
    </recommendedName>
</protein>
<feature type="transmembrane region" description="Helical" evidence="1">
    <location>
        <begin position="122"/>
        <end position="140"/>
    </location>
</feature>
<feature type="transmembrane region" description="Helical" evidence="1">
    <location>
        <begin position="201"/>
        <end position="220"/>
    </location>
</feature>
<reference evidence="3" key="1">
    <citation type="journal article" date="2015" name="Nature">
        <title>Complex archaea that bridge the gap between prokaryotes and eukaryotes.</title>
        <authorList>
            <person name="Spang A."/>
            <person name="Saw J.H."/>
            <person name="Jorgensen S.L."/>
            <person name="Zaremba-Niedzwiedzka K."/>
            <person name="Martijn J."/>
            <person name="Lind A.E."/>
            <person name="van Eijk R."/>
            <person name="Schleper C."/>
            <person name="Guy L."/>
            <person name="Ettema T.J."/>
        </authorList>
    </citation>
    <scope>NUCLEOTIDE SEQUENCE</scope>
</reference>
<keyword evidence="1" id="KW-0472">Membrane</keyword>
<keyword evidence="1" id="KW-0812">Transmembrane</keyword>
<proteinExistence type="predicted"/>
<dbReference type="PANTHER" id="PTHR42736">
    <property type="entry name" value="PROTEIN-GLUTAMINE GAMMA-GLUTAMYLTRANSFERASE"/>
    <property type="match status" value="1"/>
</dbReference>
<feature type="transmembrane region" description="Helical" evidence="1">
    <location>
        <begin position="69"/>
        <end position="87"/>
    </location>
</feature>